<dbReference type="Proteomes" id="UP001595478">
    <property type="component" value="Unassembled WGS sequence"/>
</dbReference>
<dbReference type="SUPFAM" id="SSF75169">
    <property type="entry name" value="DsrEFH-like"/>
    <property type="match status" value="1"/>
</dbReference>
<dbReference type="RefSeq" id="WP_376919885.1">
    <property type="nucleotide sequence ID" value="NZ_JBHRSW010000014.1"/>
</dbReference>
<accession>A0ABV7FT98</accession>
<proteinExistence type="predicted"/>
<dbReference type="InterPro" id="IPR027396">
    <property type="entry name" value="DsrEFH-like"/>
</dbReference>
<dbReference type="EMBL" id="JBHRSW010000014">
    <property type="protein sequence ID" value="MFC3121752.1"/>
    <property type="molecule type" value="Genomic_DNA"/>
</dbReference>
<protein>
    <submittedName>
        <fullName evidence="1">Uncharacterized protein</fullName>
    </submittedName>
</protein>
<evidence type="ECO:0000313" key="1">
    <source>
        <dbReference type="EMBL" id="MFC3121752.1"/>
    </source>
</evidence>
<organism evidence="1 2">
    <name type="scientific">Agaribacter flavus</name>
    <dbReference type="NCBI Taxonomy" id="1902781"/>
    <lineage>
        <taxon>Bacteria</taxon>
        <taxon>Pseudomonadati</taxon>
        <taxon>Pseudomonadota</taxon>
        <taxon>Gammaproteobacteria</taxon>
        <taxon>Alteromonadales</taxon>
        <taxon>Alteromonadaceae</taxon>
        <taxon>Agaribacter</taxon>
    </lineage>
</organism>
<comment type="caution">
    <text evidence="1">The sequence shown here is derived from an EMBL/GenBank/DDBJ whole genome shotgun (WGS) entry which is preliminary data.</text>
</comment>
<name>A0ABV7FT98_9ALTE</name>
<dbReference type="Gene3D" id="3.40.1260.10">
    <property type="entry name" value="DsrEFH-like"/>
    <property type="match status" value="1"/>
</dbReference>
<reference evidence="2" key="1">
    <citation type="journal article" date="2019" name="Int. J. Syst. Evol. Microbiol.">
        <title>The Global Catalogue of Microorganisms (GCM) 10K type strain sequencing project: providing services to taxonomists for standard genome sequencing and annotation.</title>
        <authorList>
            <consortium name="The Broad Institute Genomics Platform"/>
            <consortium name="The Broad Institute Genome Sequencing Center for Infectious Disease"/>
            <person name="Wu L."/>
            <person name="Ma J."/>
        </authorList>
    </citation>
    <scope>NUCLEOTIDE SEQUENCE [LARGE SCALE GENOMIC DNA]</scope>
    <source>
        <strain evidence="2">KCTC 52473</strain>
    </source>
</reference>
<evidence type="ECO:0000313" key="2">
    <source>
        <dbReference type="Proteomes" id="UP001595478"/>
    </source>
</evidence>
<gene>
    <name evidence="1" type="ORF">ACFOHL_08985</name>
</gene>
<keyword evidence="2" id="KW-1185">Reference proteome</keyword>
<sequence>MLIQLLKKDYADLFPLADKISQIILLQNGVYALPALLDERKLSNTAIGILASDWVVSGLPDDFVQQNNDTPESSRSAIKLISENEWVELCIKHRPILTFQ</sequence>